<keyword evidence="3" id="KW-1185">Reference proteome</keyword>
<evidence type="ECO:0000256" key="1">
    <source>
        <dbReference type="SAM" id="MobiDB-lite"/>
    </source>
</evidence>
<dbReference type="InParanoid" id="A0A0C3HPP2"/>
<evidence type="ECO:0000313" key="2">
    <source>
        <dbReference type="EMBL" id="KIN04267.1"/>
    </source>
</evidence>
<gene>
    <name evidence="2" type="ORF">OIDMADRAFT_143697</name>
</gene>
<name>A0A0C3HPP2_OIDMZ</name>
<accession>A0A0C3HPP2</accession>
<feature type="compositionally biased region" description="Polar residues" evidence="1">
    <location>
        <begin position="66"/>
        <end position="76"/>
    </location>
</feature>
<dbReference type="EMBL" id="KN832873">
    <property type="protein sequence ID" value="KIN04267.1"/>
    <property type="molecule type" value="Genomic_DNA"/>
</dbReference>
<reference evidence="3" key="2">
    <citation type="submission" date="2015-01" db="EMBL/GenBank/DDBJ databases">
        <title>Evolutionary Origins and Diversification of the Mycorrhizal Mutualists.</title>
        <authorList>
            <consortium name="DOE Joint Genome Institute"/>
            <consortium name="Mycorrhizal Genomics Consortium"/>
            <person name="Kohler A."/>
            <person name="Kuo A."/>
            <person name="Nagy L.G."/>
            <person name="Floudas D."/>
            <person name="Copeland A."/>
            <person name="Barry K.W."/>
            <person name="Cichocki N."/>
            <person name="Veneault-Fourrey C."/>
            <person name="LaButti K."/>
            <person name="Lindquist E.A."/>
            <person name="Lipzen A."/>
            <person name="Lundell T."/>
            <person name="Morin E."/>
            <person name="Murat C."/>
            <person name="Riley R."/>
            <person name="Ohm R."/>
            <person name="Sun H."/>
            <person name="Tunlid A."/>
            <person name="Henrissat B."/>
            <person name="Grigoriev I.V."/>
            <person name="Hibbett D.S."/>
            <person name="Martin F."/>
        </authorList>
    </citation>
    <scope>NUCLEOTIDE SEQUENCE [LARGE SCALE GENOMIC DNA]</scope>
    <source>
        <strain evidence="3">Zn</strain>
    </source>
</reference>
<organism evidence="2 3">
    <name type="scientific">Oidiodendron maius (strain Zn)</name>
    <dbReference type="NCBI Taxonomy" id="913774"/>
    <lineage>
        <taxon>Eukaryota</taxon>
        <taxon>Fungi</taxon>
        <taxon>Dikarya</taxon>
        <taxon>Ascomycota</taxon>
        <taxon>Pezizomycotina</taxon>
        <taxon>Leotiomycetes</taxon>
        <taxon>Leotiomycetes incertae sedis</taxon>
        <taxon>Myxotrichaceae</taxon>
        <taxon>Oidiodendron</taxon>
    </lineage>
</organism>
<dbReference type="Proteomes" id="UP000054321">
    <property type="component" value="Unassembled WGS sequence"/>
</dbReference>
<evidence type="ECO:0000313" key="3">
    <source>
        <dbReference type="Proteomes" id="UP000054321"/>
    </source>
</evidence>
<dbReference type="AlphaFoldDB" id="A0A0C3HPP2"/>
<sequence>MQQATRQRKVMRAHEKIRKVRDVVWRVQGMVAVVSDDSAGRCEAGRDPRPFCLGQCDASRRPNRTPPSMGSRATTLEQRAAWVRDSLGRRGESGVCARVIMAIQEIRRKGTEHV</sequence>
<proteinExistence type="predicted"/>
<reference evidence="2 3" key="1">
    <citation type="submission" date="2014-04" db="EMBL/GenBank/DDBJ databases">
        <authorList>
            <consortium name="DOE Joint Genome Institute"/>
            <person name="Kuo A."/>
            <person name="Martino E."/>
            <person name="Perotto S."/>
            <person name="Kohler A."/>
            <person name="Nagy L.G."/>
            <person name="Floudas D."/>
            <person name="Copeland A."/>
            <person name="Barry K.W."/>
            <person name="Cichocki N."/>
            <person name="Veneault-Fourrey C."/>
            <person name="LaButti K."/>
            <person name="Lindquist E.A."/>
            <person name="Lipzen A."/>
            <person name="Lundell T."/>
            <person name="Morin E."/>
            <person name="Murat C."/>
            <person name="Sun H."/>
            <person name="Tunlid A."/>
            <person name="Henrissat B."/>
            <person name="Grigoriev I.V."/>
            <person name="Hibbett D.S."/>
            <person name="Martin F."/>
            <person name="Nordberg H.P."/>
            <person name="Cantor M.N."/>
            <person name="Hua S.X."/>
        </authorList>
    </citation>
    <scope>NUCLEOTIDE SEQUENCE [LARGE SCALE GENOMIC DNA]</scope>
    <source>
        <strain evidence="2 3">Zn</strain>
    </source>
</reference>
<protein>
    <submittedName>
        <fullName evidence="2">Uncharacterized protein</fullName>
    </submittedName>
</protein>
<feature type="region of interest" description="Disordered" evidence="1">
    <location>
        <begin position="57"/>
        <end position="76"/>
    </location>
</feature>
<dbReference type="HOGENOM" id="CLU_2121753_0_0_1"/>